<dbReference type="SUPFAM" id="SSF50494">
    <property type="entry name" value="Trypsin-like serine proteases"/>
    <property type="match status" value="1"/>
</dbReference>
<dbReference type="AlphaFoldDB" id="A0AAW0AKA7"/>
<dbReference type="Gene3D" id="2.40.10.10">
    <property type="entry name" value="Trypsin-like serine proteases"/>
    <property type="match status" value="2"/>
</dbReference>
<organism evidence="1 2">
    <name type="scientific">Favolaschia claudopus</name>
    <dbReference type="NCBI Taxonomy" id="2862362"/>
    <lineage>
        <taxon>Eukaryota</taxon>
        <taxon>Fungi</taxon>
        <taxon>Dikarya</taxon>
        <taxon>Basidiomycota</taxon>
        <taxon>Agaricomycotina</taxon>
        <taxon>Agaricomycetes</taxon>
        <taxon>Agaricomycetidae</taxon>
        <taxon>Agaricales</taxon>
        <taxon>Marasmiineae</taxon>
        <taxon>Mycenaceae</taxon>
        <taxon>Favolaschia</taxon>
    </lineage>
</organism>
<dbReference type="InterPro" id="IPR009003">
    <property type="entry name" value="Peptidase_S1_PA"/>
</dbReference>
<comment type="caution">
    <text evidence="1">The sequence shown here is derived from an EMBL/GenBank/DDBJ whole genome shotgun (WGS) entry which is preliminary data.</text>
</comment>
<gene>
    <name evidence="1" type="ORF">R3P38DRAFT_3206216</name>
</gene>
<proteinExistence type="predicted"/>
<sequence>MPVYGTDTREEVLAQAVPQEMRANLHKSIGAIITKGMLDDRGDAYVFNNTVQTLQDYLLKTKFPSAKTVDDKIKFLDQKICAFGTAFVVHDNILVTSAHSLFDNVDQALNIDGFVEGAVVVFGWEASSGNAVPSSFPKSQVYEIQDVLAIKTQRPDYCFLRTKSPIATSIPRLSFLQATSPGSTPTSTTPVKGGSIVTAGFPSGLAMKVVQGVIESYPPNITNSPFPFMASVLAGAAGSPIFSIQAGAVSPYVIGMVEAGRLGEDYQNVDGRVEEVQFDATASIDPSLLQRATRVEAMRWAIDSEAALRVTAQFEFMVDSARPTSVALSCLDLKQQEHQLGVFSFADQSSSSPSVSMIVAPDAVKSLGLLPIEIQDLVLKIPQVQTTATSQAQRVQLYAVTLQIMNPDVDNHPDEFTEKRWKVFDKPKTVTISPLQLTFPVELRRNGGISPADDI</sequence>
<protein>
    <submittedName>
        <fullName evidence="1">Uncharacterized protein</fullName>
    </submittedName>
</protein>
<name>A0AAW0AKA7_9AGAR</name>
<dbReference type="InterPro" id="IPR043504">
    <property type="entry name" value="Peptidase_S1_PA_chymotrypsin"/>
</dbReference>
<accession>A0AAW0AKA7</accession>
<reference evidence="1 2" key="1">
    <citation type="journal article" date="2024" name="J Genomics">
        <title>Draft genome sequencing and assembly of Favolaschia claudopus CIRM-BRFM 2984 isolated from oak limbs.</title>
        <authorList>
            <person name="Navarro D."/>
            <person name="Drula E."/>
            <person name="Chaduli D."/>
            <person name="Cazenave R."/>
            <person name="Ahrendt S."/>
            <person name="Wang J."/>
            <person name="Lipzen A."/>
            <person name="Daum C."/>
            <person name="Barry K."/>
            <person name="Grigoriev I.V."/>
            <person name="Favel A."/>
            <person name="Rosso M.N."/>
            <person name="Martin F."/>
        </authorList>
    </citation>
    <scope>NUCLEOTIDE SEQUENCE [LARGE SCALE GENOMIC DNA]</scope>
    <source>
        <strain evidence="1 2">CIRM-BRFM 2984</strain>
    </source>
</reference>
<dbReference type="Pfam" id="PF13365">
    <property type="entry name" value="Trypsin_2"/>
    <property type="match status" value="1"/>
</dbReference>
<evidence type="ECO:0000313" key="2">
    <source>
        <dbReference type="Proteomes" id="UP001362999"/>
    </source>
</evidence>
<keyword evidence="2" id="KW-1185">Reference proteome</keyword>
<evidence type="ECO:0000313" key="1">
    <source>
        <dbReference type="EMBL" id="KAK7013656.1"/>
    </source>
</evidence>
<dbReference type="EMBL" id="JAWWNJ010000058">
    <property type="protein sequence ID" value="KAK7013656.1"/>
    <property type="molecule type" value="Genomic_DNA"/>
</dbReference>
<dbReference type="Proteomes" id="UP001362999">
    <property type="component" value="Unassembled WGS sequence"/>
</dbReference>